<keyword evidence="2" id="KW-0812">Transmembrane</keyword>
<evidence type="ECO:0000256" key="2">
    <source>
        <dbReference type="SAM" id="Phobius"/>
    </source>
</evidence>
<dbReference type="InterPro" id="IPR004242">
    <property type="entry name" value="Transposase_21"/>
</dbReference>
<feature type="transmembrane region" description="Helical" evidence="2">
    <location>
        <begin position="150"/>
        <end position="176"/>
    </location>
</feature>
<feature type="region of interest" description="Disordered" evidence="1">
    <location>
        <begin position="48"/>
        <end position="132"/>
    </location>
</feature>
<dbReference type="EnsemblMetazoa" id="CLYHEMT016267.1">
    <property type="protein sequence ID" value="CLYHEMP016267.1"/>
    <property type="gene ID" value="CLYHEMG016267"/>
</dbReference>
<dbReference type="Pfam" id="PF02992">
    <property type="entry name" value="Transposase_21"/>
    <property type="match status" value="1"/>
</dbReference>
<evidence type="ECO:0000313" key="3">
    <source>
        <dbReference type="EnsemblMetazoa" id="CLYHEMP016267.1"/>
    </source>
</evidence>
<reference evidence="3" key="1">
    <citation type="submission" date="2021-01" db="UniProtKB">
        <authorList>
            <consortium name="EnsemblMetazoa"/>
        </authorList>
    </citation>
    <scope>IDENTIFICATION</scope>
</reference>
<dbReference type="OrthoDB" id="5983149at2759"/>
<name>A0A7M5X1T8_9CNID</name>
<evidence type="ECO:0000313" key="4">
    <source>
        <dbReference type="Proteomes" id="UP000594262"/>
    </source>
</evidence>
<dbReference type="PANTHER" id="PTHR46579:SF2">
    <property type="entry name" value="C2H2-TYPE DOMAIN-CONTAINING PROTEIN"/>
    <property type="match status" value="1"/>
</dbReference>
<accession>A0A7M5X1T8</accession>
<sequence>MPKVKGNRKFCIHCKSTISRSHYYSFGHNRGLCANIKKHLLHPLNASKQVDTSQRQESSNLQNQNFGNHPCEEEEKQQESQPVTIDDVDFDLDNAEAGDADSNDDFSSDSDSDSELDEVDPSDSENDEVADHSVDVECPRAKCLALVLRAIFLFQVHAFISNASIVVLLGMIRVVINLIASLACFDILSSFAKEFPSTLYSAYKKAGITVDDFETWVVCPQCNSLYKFDNCFETRKGHSKKTVKSCTFKPPFTRAVQCNTKLLKVRFTAAGNTTYVPKKIYCTRRIDSTVQKYLQRPKFKELLLESKKATQDDNVIKDIYDGKTWKNFTDEEGELFFTDKRNLGLMMNIDWFQPFTNSDYSLGVIYMVLLNLPREERFKYENVIVCGIIPGPKEPSKNVNTFLKPIVTDLLNGWKGVMLKDGIYGKSLYKYALISLSSDIPATRKCCGFLGFSAKLGCSKCFKKFPTKNFGDKTDYSGFDIENWDLRTGKQHKVAAGLIERCKTKTGKEKMEKQLGVRFSQLFDLPYFDPIEMHVIDPMHNLLLGTGKLLIKLWLKTGTLTEQKLKTIDRLQNHIKVPSGYSKMARHISKYYKRFKAEECKTFLLIYSLYCCKRILGRKKLANLTKYVNACRLLCRKSIKKEDISRAHELLLDFCKGFQELYGKENCTPNMHLHLHLKECLENFGPVYAFWCFSFERYNGTLGNFHTNNYNIVSTFMKKIVLSQNISSMDHSLYDSFLKPKSAPRQIQSRKKKEKSFLDDQHKHIASALSMEQVNLSTFYNDYDHVTFDGIKYSSIKHKNGESADKFVMVPIPDKKEPNNIILRPGEILNLYKIQIVKPRCEFDYVAECRWFKPYDYQDEFGLDCPLKVWNSNYEHWKFYTYVRLSDIKTKFICIKKNCTFKRNDLIYRRKKKIYDTVHFVLDL</sequence>
<keyword evidence="2" id="KW-0472">Membrane</keyword>
<protein>
    <recommendedName>
        <fullName evidence="5">Transposase domain-containing protein</fullName>
    </recommendedName>
</protein>
<dbReference type="RefSeq" id="XP_066931820.1">
    <property type="nucleotide sequence ID" value="XM_067075719.1"/>
</dbReference>
<dbReference type="Proteomes" id="UP000594262">
    <property type="component" value="Unplaced"/>
</dbReference>
<organism evidence="3 4">
    <name type="scientific">Clytia hemisphaerica</name>
    <dbReference type="NCBI Taxonomy" id="252671"/>
    <lineage>
        <taxon>Eukaryota</taxon>
        <taxon>Metazoa</taxon>
        <taxon>Cnidaria</taxon>
        <taxon>Hydrozoa</taxon>
        <taxon>Hydroidolina</taxon>
        <taxon>Leptothecata</taxon>
        <taxon>Obeliida</taxon>
        <taxon>Clytiidae</taxon>
        <taxon>Clytia</taxon>
    </lineage>
</organism>
<evidence type="ECO:0008006" key="5">
    <source>
        <dbReference type="Google" id="ProtNLM"/>
    </source>
</evidence>
<keyword evidence="4" id="KW-1185">Reference proteome</keyword>
<proteinExistence type="predicted"/>
<dbReference type="PANTHER" id="PTHR46579">
    <property type="entry name" value="F5/8 TYPE C DOMAIN-CONTAINING PROTEIN-RELATED"/>
    <property type="match status" value="1"/>
</dbReference>
<dbReference type="AlphaFoldDB" id="A0A7M5X1T8"/>
<dbReference type="GeneID" id="136819487"/>
<evidence type="ECO:0000256" key="1">
    <source>
        <dbReference type="SAM" id="MobiDB-lite"/>
    </source>
</evidence>
<feature type="compositionally biased region" description="Acidic residues" evidence="1">
    <location>
        <begin position="86"/>
        <end position="128"/>
    </location>
</feature>
<feature type="compositionally biased region" description="Polar residues" evidence="1">
    <location>
        <begin position="48"/>
        <end position="67"/>
    </location>
</feature>
<keyword evidence="2" id="KW-1133">Transmembrane helix</keyword>